<dbReference type="AlphaFoldDB" id="A0A0A8YNF7"/>
<accession>A0A0A8YNF7</accession>
<reference evidence="1" key="2">
    <citation type="journal article" date="2015" name="Data Brief">
        <title>Shoot transcriptome of the giant reed, Arundo donax.</title>
        <authorList>
            <person name="Barrero R.A."/>
            <person name="Guerrero F.D."/>
            <person name="Moolhuijzen P."/>
            <person name="Goolsby J.A."/>
            <person name="Tidwell J."/>
            <person name="Bellgard S.E."/>
            <person name="Bellgard M.I."/>
        </authorList>
    </citation>
    <scope>NUCLEOTIDE SEQUENCE</scope>
    <source>
        <tissue evidence="1">Shoot tissue taken approximately 20 cm above the soil surface</tissue>
    </source>
</reference>
<sequence length="20" mass="2337">MWSRGAYRSVQWPVVLTGSR</sequence>
<name>A0A0A8YNF7_ARUDO</name>
<protein>
    <submittedName>
        <fullName evidence="1">Uncharacterized protein</fullName>
    </submittedName>
</protein>
<organism evidence="1">
    <name type="scientific">Arundo donax</name>
    <name type="common">Giant reed</name>
    <name type="synonym">Donax arundinaceus</name>
    <dbReference type="NCBI Taxonomy" id="35708"/>
    <lineage>
        <taxon>Eukaryota</taxon>
        <taxon>Viridiplantae</taxon>
        <taxon>Streptophyta</taxon>
        <taxon>Embryophyta</taxon>
        <taxon>Tracheophyta</taxon>
        <taxon>Spermatophyta</taxon>
        <taxon>Magnoliopsida</taxon>
        <taxon>Liliopsida</taxon>
        <taxon>Poales</taxon>
        <taxon>Poaceae</taxon>
        <taxon>PACMAD clade</taxon>
        <taxon>Arundinoideae</taxon>
        <taxon>Arundineae</taxon>
        <taxon>Arundo</taxon>
    </lineage>
</organism>
<proteinExistence type="predicted"/>
<reference evidence="1" key="1">
    <citation type="submission" date="2014-09" db="EMBL/GenBank/DDBJ databases">
        <authorList>
            <person name="Magalhaes I.L.F."/>
            <person name="Oliveira U."/>
            <person name="Santos F.R."/>
            <person name="Vidigal T.H.D.A."/>
            <person name="Brescovit A.D."/>
            <person name="Santos A.J."/>
        </authorList>
    </citation>
    <scope>NUCLEOTIDE SEQUENCE</scope>
    <source>
        <tissue evidence="1">Shoot tissue taken approximately 20 cm above the soil surface</tissue>
    </source>
</reference>
<dbReference type="EMBL" id="GBRH01273688">
    <property type="protein sequence ID" value="JAD24207.1"/>
    <property type="molecule type" value="Transcribed_RNA"/>
</dbReference>
<evidence type="ECO:0000313" key="1">
    <source>
        <dbReference type="EMBL" id="JAD24207.1"/>
    </source>
</evidence>